<evidence type="ECO:0000256" key="1">
    <source>
        <dbReference type="SAM" id="Phobius"/>
    </source>
</evidence>
<evidence type="ECO:0000313" key="2">
    <source>
        <dbReference type="EMBL" id="GAH34090.1"/>
    </source>
</evidence>
<keyword evidence="1" id="KW-0812">Transmembrane</keyword>
<dbReference type="EMBL" id="BARU01007908">
    <property type="protein sequence ID" value="GAH34090.1"/>
    <property type="molecule type" value="Genomic_DNA"/>
</dbReference>
<reference evidence="2" key="1">
    <citation type="journal article" date="2014" name="Front. Microbiol.">
        <title>High frequency of phylogenetically diverse reductive dehalogenase-homologous genes in deep subseafloor sedimentary metagenomes.</title>
        <authorList>
            <person name="Kawai M."/>
            <person name="Futagami T."/>
            <person name="Toyoda A."/>
            <person name="Takaki Y."/>
            <person name="Nishi S."/>
            <person name="Hori S."/>
            <person name="Arai W."/>
            <person name="Tsubouchi T."/>
            <person name="Morono Y."/>
            <person name="Uchiyama I."/>
            <person name="Ito T."/>
            <person name="Fujiyama A."/>
            <person name="Inagaki F."/>
            <person name="Takami H."/>
        </authorList>
    </citation>
    <scope>NUCLEOTIDE SEQUENCE</scope>
    <source>
        <strain evidence="2">Expedition CK06-06</strain>
    </source>
</reference>
<feature type="transmembrane region" description="Helical" evidence="1">
    <location>
        <begin position="6"/>
        <end position="26"/>
    </location>
</feature>
<organism evidence="2">
    <name type="scientific">marine sediment metagenome</name>
    <dbReference type="NCBI Taxonomy" id="412755"/>
    <lineage>
        <taxon>unclassified sequences</taxon>
        <taxon>metagenomes</taxon>
        <taxon>ecological metagenomes</taxon>
    </lineage>
</organism>
<accession>X1FNK6</accession>
<name>X1FNK6_9ZZZZ</name>
<dbReference type="AlphaFoldDB" id="X1FNK6"/>
<comment type="caution">
    <text evidence="2">The sequence shown here is derived from an EMBL/GenBank/DDBJ whole genome shotgun (WGS) entry which is preliminary data.</text>
</comment>
<keyword evidence="1" id="KW-1133">Transmembrane helix</keyword>
<proteinExistence type="predicted"/>
<sequence length="46" mass="5278">MDGATTQIILYGVVAVVQCVTVYRLFRKDNKTDAKEVTKFQTRIEQ</sequence>
<gene>
    <name evidence="2" type="ORF">S03H2_15540</name>
</gene>
<protein>
    <submittedName>
        <fullName evidence="2">Uncharacterized protein</fullName>
    </submittedName>
</protein>
<keyword evidence="1" id="KW-0472">Membrane</keyword>